<dbReference type="EMBL" id="AYKG01000048">
    <property type="protein sequence ID" value="ROO25461.1"/>
    <property type="molecule type" value="Genomic_DNA"/>
</dbReference>
<keyword evidence="7" id="KW-1185">Reference proteome</keyword>
<evidence type="ECO:0000259" key="5">
    <source>
        <dbReference type="Pfam" id="PF00551"/>
    </source>
</evidence>
<dbReference type="InterPro" id="IPR036477">
    <property type="entry name" value="Formyl_transf_N_sf"/>
</dbReference>
<dbReference type="Pfam" id="PF00551">
    <property type="entry name" value="Formyl_trans_N"/>
    <property type="match status" value="1"/>
</dbReference>
<feature type="active site" description="Proton donor" evidence="4">
    <location>
        <position position="116"/>
    </location>
</feature>
<comment type="function">
    <text evidence="4">Catalyzes the transfer of a formyl group from 10-formyltetrahydrofolate to 5-phospho-ribosyl-glycinamide (GAR), producing 5-phospho-ribosyl-N-formylglycinamide (FGAR) and tetrahydrofolate.</text>
</comment>
<dbReference type="Gene3D" id="3.40.50.170">
    <property type="entry name" value="Formyl transferase, N-terminal domain"/>
    <property type="match status" value="1"/>
</dbReference>
<comment type="catalytic activity">
    <reaction evidence="4">
        <text>N(1)-(5-phospho-beta-D-ribosyl)glycinamide + (6R)-10-formyltetrahydrofolate = N(2)-formyl-N(1)-(5-phospho-beta-D-ribosyl)glycinamide + (6S)-5,6,7,8-tetrahydrofolate + H(+)</text>
        <dbReference type="Rhea" id="RHEA:15053"/>
        <dbReference type="ChEBI" id="CHEBI:15378"/>
        <dbReference type="ChEBI" id="CHEBI:57453"/>
        <dbReference type="ChEBI" id="CHEBI:143788"/>
        <dbReference type="ChEBI" id="CHEBI:147286"/>
        <dbReference type="ChEBI" id="CHEBI:195366"/>
        <dbReference type="EC" id="2.1.2.2"/>
    </reaction>
</comment>
<keyword evidence="3 4" id="KW-0658">Purine biosynthesis</keyword>
<reference evidence="6 7" key="1">
    <citation type="submission" date="2013-10" db="EMBL/GenBank/DDBJ databases">
        <title>Salinisphaera japonica YTM-1 Genome Sequencing.</title>
        <authorList>
            <person name="Lai Q."/>
            <person name="Li C."/>
            <person name="Shao Z."/>
        </authorList>
    </citation>
    <scope>NUCLEOTIDE SEQUENCE [LARGE SCALE GENOMIC DNA]</scope>
    <source>
        <strain evidence="6 7">YTM-1</strain>
    </source>
</reference>
<dbReference type="NCBIfam" id="TIGR00639">
    <property type="entry name" value="PurN"/>
    <property type="match status" value="1"/>
</dbReference>
<dbReference type="HAMAP" id="MF_01930">
    <property type="entry name" value="PurN"/>
    <property type="match status" value="1"/>
</dbReference>
<proteinExistence type="inferred from homology"/>
<dbReference type="InterPro" id="IPR004607">
    <property type="entry name" value="GART"/>
</dbReference>
<comment type="caution">
    <text evidence="4">Lacks conserved residue(s) required for the propagation of feature annotation.</text>
</comment>
<dbReference type="AlphaFoldDB" id="A0A423PIL9"/>
<dbReference type="CDD" id="cd08645">
    <property type="entry name" value="FMT_core_GART"/>
    <property type="match status" value="1"/>
</dbReference>
<evidence type="ECO:0000313" key="7">
    <source>
        <dbReference type="Proteomes" id="UP000285310"/>
    </source>
</evidence>
<evidence type="ECO:0000256" key="1">
    <source>
        <dbReference type="ARBA" id="ARBA00005054"/>
    </source>
</evidence>
<dbReference type="GO" id="GO:0006189">
    <property type="term" value="P:'de novo' IMP biosynthetic process"/>
    <property type="evidence" value="ECO:0007669"/>
    <property type="project" value="UniProtKB-UniRule"/>
</dbReference>
<dbReference type="EC" id="2.1.2.2" evidence="4"/>
<dbReference type="GO" id="GO:0004644">
    <property type="term" value="F:phosphoribosylglycinamide formyltransferase activity"/>
    <property type="evidence" value="ECO:0007669"/>
    <property type="project" value="UniProtKB-UniRule"/>
</dbReference>
<keyword evidence="2 4" id="KW-0808">Transferase</keyword>
<dbReference type="GO" id="GO:0005829">
    <property type="term" value="C:cytosol"/>
    <property type="evidence" value="ECO:0007669"/>
    <property type="project" value="TreeGrafter"/>
</dbReference>
<sequence length="222" mass="24047">MSDMPAQKPRIVVLISGRGRNLEAIHQAIERGELNAKIVLVASNKTRAPGLGYARLAGLPTVAIAPRAFADRESYDTALARRVAAARPDWVVLAGFMRVLSDAFIAPFAGRIVNIHPSLLPKYKGLHTHARALAAGDTHHGASVHLVIPALDEGPVVRQGRIRITADDTEQTLADRVLDRIERPLYAAALADLFEARVTAGDDGALYRDGNRQDTPPVQDYD</sequence>
<dbReference type="FunCoup" id="A0A423PIL9">
    <property type="interactions" value="602"/>
</dbReference>
<feature type="binding site" evidence="4">
    <location>
        <position position="72"/>
    </location>
    <ligand>
        <name>(6R)-10-formyltetrahydrofolate</name>
        <dbReference type="ChEBI" id="CHEBI:195366"/>
    </ligand>
</feature>
<comment type="caution">
    <text evidence="6">The sequence shown here is derived from an EMBL/GenBank/DDBJ whole genome shotgun (WGS) entry which is preliminary data.</text>
</comment>
<name>A0A423PIL9_9GAMM</name>
<organism evidence="6 7">
    <name type="scientific">Salinisphaera japonica YTM-1</name>
    <dbReference type="NCBI Taxonomy" id="1209778"/>
    <lineage>
        <taxon>Bacteria</taxon>
        <taxon>Pseudomonadati</taxon>
        <taxon>Pseudomonadota</taxon>
        <taxon>Gammaproteobacteria</taxon>
        <taxon>Salinisphaerales</taxon>
        <taxon>Salinisphaeraceae</taxon>
        <taxon>Salinisphaera</taxon>
    </lineage>
</organism>
<evidence type="ECO:0000256" key="3">
    <source>
        <dbReference type="ARBA" id="ARBA00022755"/>
    </source>
</evidence>
<evidence type="ECO:0000256" key="4">
    <source>
        <dbReference type="HAMAP-Rule" id="MF_01930"/>
    </source>
</evidence>
<feature type="domain" description="Formyl transferase N-terminal" evidence="5">
    <location>
        <begin position="10"/>
        <end position="180"/>
    </location>
</feature>
<evidence type="ECO:0000313" key="6">
    <source>
        <dbReference type="EMBL" id="ROO25461.1"/>
    </source>
</evidence>
<protein>
    <recommendedName>
        <fullName evidence="4">Phosphoribosylglycinamide formyltransferase</fullName>
        <ecNumber evidence="4">2.1.2.2</ecNumber>
    </recommendedName>
    <alternativeName>
        <fullName evidence="4">5'-phosphoribosylglycinamide transformylase</fullName>
    </alternativeName>
    <alternativeName>
        <fullName evidence="4">GAR transformylase</fullName>
        <shortName evidence="4">GART</shortName>
    </alternativeName>
</protein>
<comment type="similarity">
    <text evidence="4">Belongs to the GART family.</text>
</comment>
<evidence type="ECO:0000256" key="2">
    <source>
        <dbReference type="ARBA" id="ARBA00022679"/>
    </source>
</evidence>
<comment type="pathway">
    <text evidence="1 4">Purine metabolism; IMP biosynthesis via de novo pathway; N(2)-formyl-N(1)-(5-phospho-D-ribosyl)glycinamide from N(1)-(5-phospho-D-ribosyl)glycinamide (10-formyl THF route): step 1/1.</text>
</comment>
<accession>A0A423PIL9</accession>
<dbReference type="InParanoid" id="A0A423PIL9"/>
<dbReference type="Proteomes" id="UP000285310">
    <property type="component" value="Unassembled WGS sequence"/>
</dbReference>
<dbReference type="PANTHER" id="PTHR43369:SF2">
    <property type="entry name" value="PHOSPHORIBOSYLGLYCINAMIDE FORMYLTRANSFERASE"/>
    <property type="match status" value="1"/>
</dbReference>
<dbReference type="SUPFAM" id="SSF53328">
    <property type="entry name" value="Formyltransferase"/>
    <property type="match status" value="1"/>
</dbReference>
<gene>
    <name evidence="4" type="primary">purN</name>
    <name evidence="6" type="ORF">SAJA_13090</name>
</gene>
<dbReference type="InterPro" id="IPR002376">
    <property type="entry name" value="Formyl_transf_N"/>
</dbReference>
<feature type="binding site" evidence="4">
    <location>
        <position position="114"/>
    </location>
    <ligand>
        <name>(6R)-10-formyltetrahydrofolate</name>
        <dbReference type="ChEBI" id="CHEBI:195366"/>
    </ligand>
</feature>
<dbReference type="PANTHER" id="PTHR43369">
    <property type="entry name" value="PHOSPHORIBOSYLGLYCINAMIDE FORMYLTRANSFERASE"/>
    <property type="match status" value="1"/>
</dbReference>
<dbReference type="UniPathway" id="UPA00074">
    <property type="reaction ID" value="UER00126"/>
</dbReference>
<feature type="site" description="Raises pKa of active site His" evidence="4">
    <location>
        <position position="152"/>
    </location>
</feature>
<dbReference type="RefSeq" id="WP_221180237.1">
    <property type="nucleotide sequence ID" value="NZ_AYKG01000048.1"/>
</dbReference>